<dbReference type="InterPro" id="IPR004506">
    <property type="entry name" value="MnmA-like"/>
</dbReference>
<evidence type="ECO:0000256" key="7">
    <source>
        <dbReference type="ARBA" id="ARBA00022679"/>
    </source>
</evidence>
<evidence type="ECO:0000259" key="17">
    <source>
        <dbReference type="Pfam" id="PF20259"/>
    </source>
</evidence>
<dbReference type="FunFam" id="2.30.30.280:FF:000001">
    <property type="entry name" value="tRNA-specific 2-thiouridylase MnmA"/>
    <property type="match status" value="1"/>
</dbReference>
<evidence type="ECO:0000256" key="14">
    <source>
        <dbReference type="ARBA" id="ARBA00056575"/>
    </source>
</evidence>
<dbReference type="InterPro" id="IPR014729">
    <property type="entry name" value="Rossmann-like_a/b/a_fold"/>
</dbReference>
<evidence type="ECO:0000256" key="3">
    <source>
        <dbReference type="ARBA" id="ARBA00011949"/>
    </source>
</evidence>
<dbReference type="PANTHER" id="PTHR11933:SF5">
    <property type="entry name" value="MITOCHONDRIAL TRNA-SPECIFIC 2-THIOURIDYLASE 1"/>
    <property type="match status" value="1"/>
</dbReference>
<evidence type="ECO:0000256" key="12">
    <source>
        <dbReference type="ARBA" id="ARBA00023157"/>
    </source>
</evidence>
<gene>
    <name evidence="15" type="primary">mnmA</name>
    <name evidence="18" type="ORF">FM115_07365</name>
</gene>
<evidence type="ECO:0000256" key="11">
    <source>
        <dbReference type="ARBA" id="ARBA00022884"/>
    </source>
</evidence>
<comment type="subcellular location">
    <subcellularLocation>
        <location evidence="1 15">Cytoplasm</location>
    </subcellularLocation>
</comment>
<evidence type="ECO:0000256" key="1">
    <source>
        <dbReference type="ARBA" id="ARBA00004496"/>
    </source>
</evidence>
<keyword evidence="9 15" id="KW-0547">Nucleotide-binding</keyword>
<organism evidence="18 19">
    <name type="scientific">Marinilactibacillus psychrotolerans 42ea</name>
    <dbReference type="NCBI Taxonomy" id="1255609"/>
    <lineage>
        <taxon>Bacteria</taxon>
        <taxon>Bacillati</taxon>
        <taxon>Bacillota</taxon>
        <taxon>Bacilli</taxon>
        <taxon>Lactobacillales</taxon>
        <taxon>Carnobacteriaceae</taxon>
        <taxon>Marinilactibacillus</taxon>
    </lineage>
</organism>
<dbReference type="Gene3D" id="2.30.30.280">
    <property type="entry name" value="Adenine nucleotide alpha hydrolases-like domains"/>
    <property type="match status" value="1"/>
</dbReference>
<keyword evidence="12 15" id="KW-1015">Disulfide bond</keyword>
<dbReference type="FunFam" id="3.40.50.620:FF:000004">
    <property type="entry name" value="tRNA-specific 2-thiouridylase MnmA"/>
    <property type="match status" value="1"/>
</dbReference>
<evidence type="ECO:0000256" key="9">
    <source>
        <dbReference type="ARBA" id="ARBA00022741"/>
    </source>
</evidence>
<dbReference type="NCBIfam" id="NF001138">
    <property type="entry name" value="PRK00143.1"/>
    <property type="match status" value="1"/>
</dbReference>
<keyword evidence="11 15" id="KW-0694">RNA-binding</keyword>
<name>A0A1R4JZ24_9LACT</name>
<evidence type="ECO:0000256" key="5">
    <source>
        <dbReference type="ARBA" id="ARBA00022490"/>
    </source>
</evidence>
<feature type="region of interest" description="Interaction with target base in tRNA" evidence="15">
    <location>
        <begin position="98"/>
        <end position="100"/>
    </location>
</feature>
<evidence type="ECO:0000256" key="8">
    <source>
        <dbReference type="ARBA" id="ARBA00022694"/>
    </source>
</evidence>
<keyword evidence="5 15" id="KW-0963">Cytoplasm</keyword>
<keyword evidence="10 15" id="KW-0067">ATP-binding</keyword>
<dbReference type="Proteomes" id="UP000195611">
    <property type="component" value="Unassembled WGS sequence"/>
</dbReference>
<dbReference type="PANTHER" id="PTHR11933">
    <property type="entry name" value="TRNA 5-METHYLAMINOMETHYL-2-THIOURIDYLATE -METHYLTRANSFERASE"/>
    <property type="match status" value="1"/>
</dbReference>
<dbReference type="Pfam" id="PF03054">
    <property type="entry name" value="tRNA_Me_trans"/>
    <property type="match status" value="1"/>
</dbReference>
<evidence type="ECO:0000256" key="2">
    <source>
        <dbReference type="ARBA" id="ARBA00006191"/>
    </source>
</evidence>
<feature type="active site" description="Nucleophile" evidence="15">
    <location>
        <position position="103"/>
    </location>
</feature>
<feature type="domain" description="tRNA-specific 2-thiouridylase MnmA-like C-terminal" evidence="16">
    <location>
        <begin position="285"/>
        <end position="361"/>
    </location>
</feature>
<keyword evidence="7 15" id="KW-0808">Transferase</keyword>
<feature type="site" description="Interaction with tRNA" evidence="15">
    <location>
        <position position="345"/>
    </location>
</feature>
<dbReference type="Gene3D" id="3.40.50.620">
    <property type="entry name" value="HUPs"/>
    <property type="match status" value="1"/>
</dbReference>
<evidence type="ECO:0000313" key="18">
    <source>
        <dbReference type="EMBL" id="SJN37023.1"/>
    </source>
</evidence>
<feature type="region of interest" description="Interaction with tRNA" evidence="15">
    <location>
        <begin position="150"/>
        <end position="152"/>
    </location>
</feature>
<feature type="site" description="Interaction with tRNA" evidence="15">
    <location>
        <position position="128"/>
    </location>
</feature>
<feature type="domain" description="tRNA-specific 2-thiouridylase MnmA-like central" evidence="17">
    <location>
        <begin position="208"/>
        <end position="275"/>
    </location>
</feature>
<accession>A0A1R4JZ24</accession>
<dbReference type="GO" id="GO:0103016">
    <property type="term" value="F:tRNA-uridine 2-sulfurtransferase activity"/>
    <property type="evidence" value="ECO:0007669"/>
    <property type="project" value="UniProtKB-EC"/>
</dbReference>
<dbReference type="HAMAP" id="MF_00144">
    <property type="entry name" value="tRNA_thiouridyl_MnmA"/>
    <property type="match status" value="1"/>
</dbReference>
<evidence type="ECO:0000256" key="15">
    <source>
        <dbReference type="HAMAP-Rule" id="MF_00144"/>
    </source>
</evidence>
<evidence type="ECO:0000256" key="6">
    <source>
        <dbReference type="ARBA" id="ARBA00022555"/>
    </source>
</evidence>
<feature type="binding site" evidence="15">
    <location>
        <position position="38"/>
    </location>
    <ligand>
        <name>ATP</name>
        <dbReference type="ChEBI" id="CHEBI:30616"/>
    </ligand>
</feature>
<dbReference type="InterPro" id="IPR023382">
    <property type="entry name" value="MnmA-like_central_sf"/>
</dbReference>
<dbReference type="NCBIfam" id="TIGR00420">
    <property type="entry name" value="trmU"/>
    <property type="match status" value="1"/>
</dbReference>
<dbReference type="CDD" id="cd01998">
    <property type="entry name" value="MnmA_TRMU-like"/>
    <property type="match status" value="1"/>
</dbReference>
<feature type="binding site" evidence="15">
    <location>
        <begin position="12"/>
        <end position="19"/>
    </location>
    <ligand>
        <name>ATP</name>
        <dbReference type="ChEBI" id="CHEBI:30616"/>
    </ligand>
</feature>
<dbReference type="SUPFAM" id="SSF52402">
    <property type="entry name" value="Adenine nucleotide alpha hydrolases-like"/>
    <property type="match status" value="1"/>
</dbReference>
<dbReference type="EMBL" id="FUKW01000097">
    <property type="protein sequence ID" value="SJN37023.1"/>
    <property type="molecule type" value="Genomic_DNA"/>
</dbReference>
<dbReference type="GO" id="GO:0005737">
    <property type="term" value="C:cytoplasm"/>
    <property type="evidence" value="ECO:0007669"/>
    <property type="project" value="UniProtKB-SubCell"/>
</dbReference>
<dbReference type="GO" id="GO:0005524">
    <property type="term" value="F:ATP binding"/>
    <property type="evidence" value="ECO:0007669"/>
    <property type="project" value="UniProtKB-KW"/>
</dbReference>
<dbReference type="GO" id="GO:0002143">
    <property type="term" value="P:tRNA wobble position uridine thiolation"/>
    <property type="evidence" value="ECO:0007669"/>
    <property type="project" value="TreeGrafter"/>
</dbReference>
<dbReference type="Gene3D" id="2.40.30.10">
    <property type="entry name" value="Translation factors"/>
    <property type="match status" value="1"/>
</dbReference>
<keyword evidence="8 15" id="KW-0819">tRNA processing</keyword>
<sequence length="374" mass="42067">MTDNSKTRVVVGMSGGVDSSVTALILKEQGYDVIGVFMKNWDDTDEFGVCTATEDYKDVALVANKIGIPYYSINFEKEYWDKVFTYFLDEYKKGRTPNPDVMCNKEIKFKAFLDYAMELGAEYVATGHYARVTRDENGVTHMLRGIDNNKDQTYFLNQLSQEQLSKVMFPLGEMDKKEVRRIAEEADLATAKKKDSTGICFIGEKDFKTFLMNYLPAQPGKMLTLDGEVMGQHDGLMYYTIGQRKGLGIGGNGTSNEPWFVIGKDLAKNELYVGQGYENPVLYATHLDASDFSFTNRSEKPTNFHCTAKFRYRQTDVGVTVQLDKENNTAQIEFDEPARAITPGQAIVLYDGDECIGGGTIDAAYSKEKELQYV</sequence>
<comment type="function">
    <text evidence="14 15">Catalyzes the 2-thiolation of uridine at the wobble position (U34) of tRNA, leading to the formation of s(2)U34.</text>
</comment>
<feature type="region of interest" description="Interaction with tRNA" evidence="15">
    <location>
        <begin position="311"/>
        <end position="312"/>
    </location>
</feature>
<feature type="binding site" evidence="15">
    <location>
        <position position="127"/>
    </location>
    <ligand>
        <name>ATP</name>
        <dbReference type="ChEBI" id="CHEBI:30616"/>
    </ligand>
</feature>
<evidence type="ECO:0000256" key="4">
    <source>
        <dbReference type="ARBA" id="ARBA00013805"/>
    </source>
</evidence>
<protein>
    <recommendedName>
        <fullName evidence="4 15">tRNA-specific 2-thiouridylase MnmA</fullName>
        <ecNumber evidence="3 15">2.8.1.13</ecNumber>
    </recommendedName>
</protein>
<proteinExistence type="inferred from homology"/>
<dbReference type="InterPro" id="IPR046885">
    <property type="entry name" value="MnmA-like_C"/>
</dbReference>
<dbReference type="Pfam" id="PF20259">
    <property type="entry name" value="tRNA_Me_trans_M"/>
    <property type="match status" value="1"/>
</dbReference>
<dbReference type="InterPro" id="IPR046884">
    <property type="entry name" value="MnmA-like_central"/>
</dbReference>
<reference evidence="18 19" key="1">
    <citation type="submission" date="2017-02" db="EMBL/GenBank/DDBJ databases">
        <authorList>
            <person name="Peterson S.W."/>
        </authorList>
    </citation>
    <scope>NUCLEOTIDE SEQUENCE [LARGE SCALE GENOMIC DNA]</scope>
    <source>
        <strain evidence="18 19">42ea</strain>
    </source>
</reference>
<dbReference type="GO" id="GO:0000049">
    <property type="term" value="F:tRNA binding"/>
    <property type="evidence" value="ECO:0007669"/>
    <property type="project" value="UniProtKB-KW"/>
</dbReference>
<feature type="disulfide bond" description="Alternate" evidence="15">
    <location>
        <begin position="103"/>
        <end position="200"/>
    </location>
</feature>
<evidence type="ECO:0000259" key="16">
    <source>
        <dbReference type="Pfam" id="PF20258"/>
    </source>
</evidence>
<evidence type="ECO:0000256" key="10">
    <source>
        <dbReference type="ARBA" id="ARBA00022840"/>
    </source>
</evidence>
<dbReference type="Pfam" id="PF20258">
    <property type="entry name" value="tRNA_Me_trans_C"/>
    <property type="match status" value="1"/>
</dbReference>
<comment type="similarity">
    <text evidence="2 15">Belongs to the MnmA/TRMU family.</text>
</comment>
<keyword evidence="6 15" id="KW-0820">tRNA-binding</keyword>
<comment type="catalytic activity">
    <reaction evidence="13 15">
        <text>S-sulfanyl-L-cysteinyl-[protein] + uridine(34) in tRNA + AH2 + ATP = 2-thiouridine(34) in tRNA + L-cysteinyl-[protein] + A + AMP + diphosphate + H(+)</text>
        <dbReference type="Rhea" id="RHEA:47032"/>
        <dbReference type="Rhea" id="RHEA-COMP:10131"/>
        <dbReference type="Rhea" id="RHEA-COMP:11726"/>
        <dbReference type="Rhea" id="RHEA-COMP:11727"/>
        <dbReference type="Rhea" id="RHEA-COMP:11728"/>
        <dbReference type="ChEBI" id="CHEBI:13193"/>
        <dbReference type="ChEBI" id="CHEBI:15378"/>
        <dbReference type="ChEBI" id="CHEBI:17499"/>
        <dbReference type="ChEBI" id="CHEBI:29950"/>
        <dbReference type="ChEBI" id="CHEBI:30616"/>
        <dbReference type="ChEBI" id="CHEBI:33019"/>
        <dbReference type="ChEBI" id="CHEBI:61963"/>
        <dbReference type="ChEBI" id="CHEBI:65315"/>
        <dbReference type="ChEBI" id="CHEBI:87170"/>
        <dbReference type="ChEBI" id="CHEBI:456215"/>
        <dbReference type="EC" id="2.8.1.13"/>
    </reaction>
</comment>
<dbReference type="EC" id="2.8.1.13" evidence="3 15"/>
<dbReference type="FunFam" id="2.40.30.10:FF:000023">
    <property type="entry name" value="tRNA-specific 2-thiouridylase MnmA"/>
    <property type="match status" value="1"/>
</dbReference>
<evidence type="ECO:0000313" key="19">
    <source>
        <dbReference type="Proteomes" id="UP000195611"/>
    </source>
</evidence>
<dbReference type="AlphaFoldDB" id="A0A1R4JZ24"/>
<dbReference type="RefSeq" id="WP_087058832.1">
    <property type="nucleotide sequence ID" value="NZ_FUKW01000097.1"/>
</dbReference>
<evidence type="ECO:0000256" key="13">
    <source>
        <dbReference type="ARBA" id="ARBA00051542"/>
    </source>
</evidence>
<feature type="active site" description="Cysteine persulfide intermediate" evidence="15">
    <location>
        <position position="200"/>
    </location>
</feature>